<dbReference type="Proteomes" id="UP000194020">
    <property type="component" value="Unassembled WGS sequence"/>
</dbReference>
<dbReference type="OrthoDB" id="6457635at2"/>
<reference evidence="1 2" key="1">
    <citation type="submission" date="2016-02" db="EMBL/GenBank/DDBJ databases">
        <title>Species-wide whole genome sequencing reveals diversity, host range in Lonsdalea quercina.</title>
        <authorList>
            <person name="Li Y."/>
        </authorList>
    </citation>
    <scope>NUCLEOTIDE SEQUENCE [LARGE SCALE GENOMIC DNA]</scope>
    <source>
        <strain evidence="1 2">LMG 26264</strain>
    </source>
</reference>
<evidence type="ECO:0000313" key="1">
    <source>
        <dbReference type="EMBL" id="OSN03517.1"/>
    </source>
</evidence>
<accession>A0A1X3RP29</accession>
<comment type="caution">
    <text evidence="1">The sequence shown here is derived from an EMBL/GenBank/DDBJ whole genome shotgun (WGS) entry which is preliminary data.</text>
</comment>
<proteinExistence type="predicted"/>
<dbReference type="AlphaFoldDB" id="A0A1X3RP29"/>
<dbReference type="RefSeq" id="WP_094110156.1">
    <property type="nucleotide sequence ID" value="NZ_LUTP01000053.1"/>
</dbReference>
<organism evidence="1 2">
    <name type="scientific">Lonsdalea iberica</name>
    <dbReference type="NCBI Taxonomy" id="1082703"/>
    <lineage>
        <taxon>Bacteria</taxon>
        <taxon>Pseudomonadati</taxon>
        <taxon>Pseudomonadota</taxon>
        <taxon>Gammaproteobacteria</taxon>
        <taxon>Enterobacterales</taxon>
        <taxon>Pectobacteriaceae</taxon>
        <taxon>Lonsdalea</taxon>
    </lineage>
</organism>
<gene>
    <name evidence="1" type="ORF">AU511_14725</name>
</gene>
<name>A0A1X3RP29_9GAMM</name>
<protein>
    <submittedName>
        <fullName evidence="1">Uncharacterized protein</fullName>
    </submittedName>
</protein>
<sequence length="108" mass="11376">MGISEFSKATLDLSGSDLSMAISTGAANTDYDAIYVYPFNQGVVKGLAGVTVILSVVGDAVFNGSDTRTYQPVLNESGQSSFSCALRCRITLKSALKRRAIPASAFSR</sequence>
<dbReference type="EMBL" id="LUTP01000053">
    <property type="protein sequence ID" value="OSN03517.1"/>
    <property type="molecule type" value="Genomic_DNA"/>
</dbReference>
<evidence type="ECO:0000313" key="2">
    <source>
        <dbReference type="Proteomes" id="UP000194020"/>
    </source>
</evidence>